<dbReference type="AlphaFoldDB" id="A0A6L9UBQ0"/>
<dbReference type="NCBIfam" id="TIGR03788">
    <property type="entry name" value="marine_srt_targ"/>
    <property type="match status" value="1"/>
</dbReference>
<gene>
    <name evidence="5" type="ORF">GR212_19185</name>
</gene>
<keyword evidence="2" id="KW-1133">Transmembrane helix</keyword>
<dbReference type="CDD" id="cd01461">
    <property type="entry name" value="vWA_interalpha_trypsin_inhibitor"/>
    <property type="match status" value="1"/>
</dbReference>
<dbReference type="PROSITE" id="PS51468">
    <property type="entry name" value="VIT"/>
    <property type="match status" value="1"/>
</dbReference>
<dbReference type="Proteomes" id="UP000483035">
    <property type="component" value="Unassembled WGS sequence"/>
</dbReference>
<organism evidence="5 6">
    <name type="scientific">Rhizobium lusitanum</name>
    <dbReference type="NCBI Taxonomy" id="293958"/>
    <lineage>
        <taxon>Bacteria</taxon>
        <taxon>Pseudomonadati</taxon>
        <taxon>Pseudomonadota</taxon>
        <taxon>Alphaproteobacteria</taxon>
        <taxon>Hyphomicrobiales</taxon>
        <taxon>Rhizobiaceae</taxon>
        <taxon>Rhizobium/Agrobacterium group</taxon>
        <taxon>Rhizobium</taxon>
    </lineage>
</organism>
<dbReference type="PANTHER" id="PTHR45737:SF6">
    <property type="entry name" value="VON WILLEBRAND FACTOR A DOMAIN-CONTAINING PROTEIN 5A"/>
    <property type="match status" value="1"/>
</dbReference>
<evidence type="ECO:0000256" key="1">
    <source>
        <dbReference type="SAM" id="MobiDB-lite"/>
    </source>
</evidence>
<dbReference type="Pfam" id="PF13768">
    <property type="entry name" value="VWA_3"/>
    <property type="match status" value="1"/>
</dbReference>
<dbReference type="SMART" id="SM00609">
    <property type="entry name" value="VIT"/>
    <property type="match status" value="1"/>
</dbReference>
<dbReference type="InterPro" id="IPR022440">
    <property type="entry name" value="CHP03788"/>
</dbReference>
<accession>A0A6L9UBQ0</accession>
<proteinExistence type="predicted"/>
<feature type="transmembrane region" description="Helical" evidence="2">
    <location>
        <begin position="725"/>
        <end position="746"/>
    </location>
</feature>
<evidence type="ECO:0000313" key="6">
    <source>
        <dbReference type="Proteomes" id="UP000483035"/>
    </source>
</evidence>
<protein>
    <submittedName>
        <fullName evidence="5">Marine proteobacterial sortase target protein</fullName>
    </submittedName>
</protein>
<dbReference type="Gene3D" id="3.40.50.410">
    <property type="entry name" value="von Willebrand factor, type A domain"/>
    <property type="match status" value="1"/>
</dbReference>
<sequence length="752" mass="81298">MSALPSISRRRNRRTVLMGFGLLLWFSNAILLPALAVIFALLHPLESHAQPAAFVTPNEMGAGSLLLQTTQDGKYIEAPRLATDVDIDVNGPTAKAVLTQAFENSTDKWVEALYVFPLPEDSAVYSLKMIVGNRVVVADIKEKQAARAIYEKARREGKKASLVEQQRPNVFTNAVANIGPHEKIVVQIEYQQAVHLADGRFSLRVPLVVAPRYTPQDASPITQNAELKAGWGRTEDSPSRNTGDKPVAAPLIAPDSNHTNPVTLKINLNAGFPVDDVKSLYQAVKIDRLSDNARRVVLDGDATADRDFVLEWNAVASNVPSVGLFREHVGKDDYVLAYVTPPAVTTPQKAGREVVFVIDNSGSMGGTSIEQARASLDYALSRLGPNDRFNVIRFDDTMTKFFPDSVMATADNIAEARRFVTNLEAAGGTEMLPPLQAALDDSHQADGLRQVVFLTDGEVNNEQQLLDAIAQLRGRSRIFMVGIGSAPNTYLMSRAAELGRGSFTHIGSVAEVNERMHALFDKLENPAVTNVAAVFSEKNASLSPNLLPDIYHGEPLVLAARMGKAAGTLTVSGMVGDRPWTISLPLDQASNAKGISKIWARRQIDDAEVNLTLGKITQTEADKRILQLALDHHLVTRLTSLVAVDTRRLRPANTPLTEADIPLQLPAGWDYNKLPGIGAARDAKTDAKHRQTSGNSQGTDEAAELEPISAAPPASVPLPQTATPATLLILEGLLALLLGASLLAFASRRSRA</sequence>
<dbReference type="EMBL" id="WUEY01000008">
    <property type="protein sequence ID" value="NEI71712.1"/>
    <property type="molecule type" value="Genomic_DNA"/>
</dbReference>
<dbReference type="InterPro" id="IPR036465">
    <property type="entry name" value="vWFA_dom_sf"/>
</dbReference>
<dbReference type="PANTHER" id="PTHR45737">
    <property type="entry name" value="VON WILLEBRAND FACTOR A DOMAIN-CONTAINING PROTEIN 5A"/>
    <property type="match status" value="1"/>
</dbReference>
<evidence type="ECO:0000256" key="2">
    <source>
        <dbReference type="SAM" id="Phobius"/>
    </source>
</evidence>
<keyword evidence="2" id="KW-0472">Membrane</keyword>
<feature type="domain" description="VIT" evidence="4">
    <location>
        <begin position="64"/>
        <end position="192"/>
    </location>
</feature>
<dbReference type="SUPFAM" id="SSF53300">
    <property type="entry name" value="vWA-like"/>
    <property type="match status" value="1"/>
</dbReference>
<feature type="transmembrane region" description="Helical" evidence="2">
    <location>
        <begin position="20"/>
        <end position="42"/>
    </location>
</feature>
<keyword evidence="2" id="KW-0812">Transmembrane</keyword>
<feature type="region of interest" description="Disordered" evidence="1">
    <location>
        <begin position="680"/>
        <end position="703"/>
    </location>
</feature>
<dbReference type="InterPro" id="IPR013694">
    <property type="entry name" value="VIT"/>
</dbReference>
<evidence type="ECO:0000259" key="3">
    <source>
        <dbReference type="PROSITE" id="PS50234"/>
    </source>
</evidence>
<evidence type="ECO:0000259" key="4">
    <source>
        <dbReference type="PROSITE" id="PS51468"/>
    </source>
</evidence>
<evidence type="ECO:0000313" key="5">
    <source>
        <dbReference type="EMBL" id="NEI71712.1"/>
    </source>
</evidence>
<dbReference type="SMART" id="SM00327">
    <property type="entry name" value="VWA"/>
    <property type="match status" value="1"/>
</dbReference>
<reference evidence="5 6" key="1">
    <citation type="submission" date="2019-12" db="EMBL/GenBank/DDBJ databases">
        <title>Rhizobium genotypes associated with high levels of biological nitrogen fixation by grain legumes in a temperate-maritime cropping system.</title>
        <authorList>
            <person name="Maluk M."/>
            <person name="Francesc Ferrando Molina F."/>
            <person name="Lopez Del Egido L."/>
            <person name="Lafos M."/>
            <person name="Langarica-Fuentes A."/>
            <person name="Gebre Yohannes G."/>
            <person name="Young M.W."/>
            <person name="Martin P."/>
            <person name="Gantlett R."/>
            <person name="Kenicer G."/>
            <person name="Hawes C."/>
            <person name="Begg G.S."/>
            <person name="Quilliam R.S."/>
            <person name="Squire G.R."/>
            <person name="Poole P.S."/>
            <person name="Young P.W."/>
            <person name="Iannetta P.M."/>
            <person name="James E.K."/>
        </authorList>
    </citation>
    <scope>NUCLEOTIDE SEQUENCE [LARGE SCALE GENOMIC DNA]</scope>
    <source>
        <strain evidence="5 6">JHI1118</strain>
    </source>
</reference>
<dbReference type="Pfam" id="PF08487">
    <property type="entry name" value="VIT"/>
    <property type="match status" value="1"/>
</dbReference>
<dbReference type="PROSITE" id="PS50234">
    <property type="entry name" value="VWFA"/>
    <property type="match status" value="1"/>
</dbReference>
<name>A0A6L9UBQ0_9HYPH</name>
<dbReference type="InterPro" id="IPR002035">
    <property type="entry name" value="VWF_A"/>
</dbReference>
<comment type="caution">
    <text evidence="5">The sequence shown here is derived from an EMBL/GenBank/DDBJ whole genome shotgun (WGS) entry which is preliminary data.</text>
</comment>
<dbReference type="RefSeq" id="WP_163988326.1">
    <property type="nucleotide sequence ID" value="NZ_WUEY01000008.1"/>
</dbReference>
<feature type="domain" description="VWFA" evidence="3">
    <location>
        <begin position="353"/>
        <end position="523"/>
    </location>
</feature>